<reference evidence="2 3" key="1">
    <citation type="journal article" date="2021" name="Int. J. Syst. Evol. Microbiol.">
        <title>Streptococcus vicugnae sp. nov., isolated from faeces of alpacas (Vicugna pacos) and cattle (Bos taurus), Streptococcus zalophi sp. nov., and Streptococcus pacificus sp. nov., isolated from respiratory tract of California sea lions (Zalophus californianus).</title>
        <authorList>
            <person name="Volokhov D.V."/>
            <person name="Zagorodnyaya T.A."/>
            <person name="Shen Z."/>
            <person name="Blom J."/>
            <person name="Furtak V.A."/>
            <person name="Eisenberg T."/>
            <person name="Fan P."/>
            <person name="Jeong K.C."/>
            <person name="Gao Y."/>
            <person name="Zhang S."/>
            <person name="Amselle M."/>
        </authorList>
    </citation>
    <scope>NUCLEOTIDE SEQUENCE [LARGE SCALE GENOMIC DNA]</scope>
    <source>
        <strain evidence="2 3">CSL7591</strain>
    </source>
</reference>
<evidence type="ECO:0000259" key="1">
    <source>
        <dbReference type="Pfam" id="PF18476"/>
    </source>
</evidence>
<dbReference type="Proteomes" id="UP000653045">
    <property type="component" value="Unassembled WGS sequence"/>
</dbReference>
<proteinExistence type="predicted"/>
<dbReference type="InterPro" id="IPR041578">
    <property type="entry name" value="PIN_8"/>
</dbReference>
<dbReference type="Pfam" id="PF18476">
    <property type="entry name" value="PIN_8"/>
    <property type="match status" value="1"/>
</dbReference>
<organism evidence="2 3">
    <name type="scientific">Streptococcus pacificus</name>
    <dbReference type="NCBI Taxonomy" id="2740577"/>
    <lineage>
        <taxon>Bacteria</taxon>
        <taxon>Bacillati</taxon>
        <taxon>Bacillota</taxon>
        <taxon>Bacilli</taxon>
        <taxon>Lactobacillales</taxon>
        <taxon>Streptococcaceae</taxon>
        <taxon>Streptococcus</taxon>
    </lineage>
</organism>
<evidence type="ECO:0000313" key="2">
    <source>
        <dbReference type="EMBL" id="MBJ8325852.1"/>
    </source>
</evidence>
<keyword evidence="3" id="KW-1185">Reference proteome</keyword>
<dbReference type="EMBL" id="JAENBO010000002">
    <property type="protein sequence ID" value="MBJ8325852.1"/>
    <property type="molecule type" value="Genomic_DNA"/>
</dbReference>
<feature type="domain" description="PIN like" evidence="1">
    <location>
        <begin position="22"/>
        <end position="285"/>
    </location>
</feature>
<accession>A0ABS0ZIM5</accession>
<comment type="caution">
    <text evidence="2">The sequence shown here is derived from an EMBL/GenBank/DDBJ whole genome shotgun (WGS) entry which is preliminary data.</text>
</comment>
<sequence length="486" mass="57094">MKNYFGSLYNLDFNEDENTLYVFDSNYLSYAIQSVSNSDKYFNAVKKVIDNVYIPFIVYIESIENINKHISQTKEVLNDINSLFDQIEEIEEVFNIESKEFQEYLKKKIFGRIKGIDINSLNGNINYKGNDGANKKIDLILENIFEEVKEDLKKLNKKLLNSVQKRSHDREKYRSKVYEESIKGRLEKLNSILTKEGLVGEEYTEEDIARYKSIIPERFNNEIPPGYKDKNKDNIRKFGALEFDGSYGDAMLWLDVIEYVKGKKISNVVIVSDDMKRDWSEEHGKIIKGIKKKGELRQELKIEFLRETGIQVKSKLSSEFINDILELSDNEKESIENEITEIEKISTEIEYQDTIIVRAKKHGFNEVFLGEDSWYWVRIDKDRIPFVNYIAVYQTSPVKEITHYATIKDFETSDEDPTKKKIIFKNKATELKKHIPLGNDWNALQSNRYTNFQNLFNSKDTDDLFSKTFDSFREENSQFMSDEEDT</sequence>
<dbReference type="RefSeq" id="WP_199575408.1">
    <property type="nucleotide sequence ID" value="NZ_JAENBO010000002.1"/>
</dbReference>
<evidence type="ECO:0000313" key="3">
    <source>
        <dbReference type="Proteomes" id="UP000653045"/>
    </source>
</evidence>
<name>A0ABS0ZIM5_9STRE</name>
<protein>
    <recommendedName>
        <fullName evidence="1">PIN like domain-containing protein</fullName>
    </recommendedName>
</protein>
<gene>
    <name evidence="2" type="ORF">JHK62_04050</name>
</gene>